<name>A0ACC0VKT1_9STRA</name>
<reference evidence="1 2" key="1">
    <citation type="journal article" date="2022" name="bioRxiv">
        <title>The genome of the oomycete Peronosclerospora sorghi, a cosmopolitan pathogen of maize and sorghum, is inflated with dispersed pseudogenes.</title>
        <authorList>
            <person name="Fletcher K."/>
            <person name="Martin F."/>
            <person name="Isakeit T."/>
            <person name="Cavanaugh K."/>
            <person name="Magill C."/>
            <person name="Michelmore R."/>
        </authorList>
    </citation>
    <scope>NUCLEOTIDE SEQUENCE [LARGE SCALE GENOMIC DNA]</scope>
    <source>
        <strain evidence="1">P6</strain>
    </source>
</reference>
<sequence length="80" mass="9316">MKNELSSLDPSLTNIPSKTYNLAFRYMLFLFLSLTRILIGFEPRMNHVEEVSFTTSFTFEYSFKNVLILISDACFFDSDP</sequence>
<evidence type="ECO:0000313" key="2">
    <source>
        <dbReference type="Proteomes" id="UP001163321"/>
    </source>
</evidence>
<organism evidence="1 2">
    <name type="scientific">Peronosclerospora sorghi</name>
    <dbReference type="NCBI Taxonomy" id="230839"/>
    <lineage>
        <taxon>Eukaryota</taxon>
        <taxon>Sar</taxon>
        <taxon>Stramenopiles</taxon>
        <taxon>Oomycota</taxon>
        <taxon>Peronosporomycetes</taxon>
        <taxon>Peronosporales</taxon>
        <taxon>Peronosporaceae</taxon>
        <taxon>Peronosclerospora</taxon>
    </lineage>
</organism>
<proteinExistence type="predicted"/>
<evidence type="ECO:0000313" key="1">
    <source>
        <dbReference type="EMBL" id="KAI9906391.1"/>
    </source>
</evidence>
<protein>
    <submittedName>
        <fullName evidence="1">Uncharacterized protein</fullName>
    </submittedName>
</protein>
<accession>A0ACC0VKT1</accession>
<dbReference type="EMBL" id="CM047587">
    <property type="protein sequence ID" value="KAI9906391.1"/>
    <property type="molecule type" value="Genomic_DNA"/>
</dbReference>
<gene>
    <name evidence="1" type="ORF">PsorP6_004826</name>
</gene>
<keyword evidence="2" id="KW-1185">Reference proteome</keyword>
<comment type="caution">
    <text evidence="1">The sequence shown here is derived from an EMBL/GenBank/DDBJ whole genome shotgun (WGS) entry which is preliminary data.</text>
</comment>
<dbReference type="Proteomes" id="UP001163321">
    <property type="component" value="Chromosome 8"/>
</dbReference>